<dbReference type="EMBL" id="CAJOBC010085344">
    <property type="protein sequence ID" value="CAF4329876.1"/>
    <property type="molecule type" value="Genomic_DNA"/>
</dbReference>
<evidence type="ECO:0000313" key="5">
    <source>
        <dbReference type="EMBL" id="CAF4114858.1"/>
    </source>
</evidence>
<dbReference type="EMBL" id="CAJNOQ010019887">
    <property type="protein sequence ID" value="CAF1458990.1"/>
    <property type="molecule type" value="Genomic_DNA"/>
</dbReference>
<evidence type="ECO:0000256" key="1">
    <source>
        <dbReference type="SAM" id="MobiDB-lite"/>
    </source>
</evidence>
<dbReference type="Proteomes" id="UP000663829">
    <property type="component" value="Unassembled WGS sequence"/>
</dbReference>
<keyword evidence="7" id="KW-1185">Reference proteome</keyword>
<dbReference type="Proteomes" id="UP000677228">
    <property type="component" value="Unassembled WGS sequence"/>
</dbReference>
<feature type="transmembrane region" description="Helical" evidence="2">
    <location>
        <begin position="107"/>
        <end position="126"/>
    </location>
</feature>
<gene>
    <name evidence="4" type="ORF">GPM918_LOCUS35010</name>
    <name evidence="3" type="ORF">OVA965_LOCUS28828</name>
    <name evidence="6" type="ORF">SRO942_LOCUS35725</name>
    <name evidence="5" type="ORF">TMI583_LOCUS29591</name>
</gene>
<feature type="transmembrane region" description="Helical" evidence="2">
    <location>
        <begin position="7"/>
        <end position="29"/>
    </location>
</feature>
<sequence length="238" mass="27722">MDIYNRHLAAVGALFGFIGLLMAILAIRLPNWTIEYYPRYSNATWISYGLFQQCRSSIHGDCPTKVYDDTLAIVLAVFGSCFLLAGTVFTMFYAYRPFFRRHYYISPVTLFLSWFLFFWTLCAYGSESLLNYHSSRLLMSTTVFIMVATIISSYIAGRYFEGFKENKYDKDFHNEKKKKIEKSNHQRDLNKKNGYNNREVVDEVDETKAKQNGVNQNDTKEKVVNENDGDQQEIAERL</sequence>
<feature type="compositionally biased region" description="Acidic residues" evidence="1">
    <location>
        <begin position="227"/>
        <end position="238"/>
    </location>
</feature>
<dbReference type="AlphaFoldDB" id="A0A815Q584"/>
<proteinExistence type="predicted"/>
<accession>A0A815Q584</accession>
<keyword evidence="2" id="KW-1133">Transmembrane helix</keyword>
<keyword evidence="2" id="KW-0812">Transmembrane</keyword>
<dbReference type="EMBL" id="CAJOBA010041477">
    <property type="protein sequence ID" value="CAF4114858.1"/>
    <property type="molecule type" value="Genomic_DNA"/>
</dbReference>
<evidence type="ECO:0000313" key="3">
    <source>
        <dbReference type="EMBL" id="CAF1307616.1"/>
    </source>
</evidence>
<name>A0A815Q584_9BILA</name>
<comment type="caution">
    <text evidence="4">The sequence shown here is derived from an EMBL/GenBank/DDBJ whole genome shotgun (WGS) entry which is preliminary data.</text>
</comment>
<feature type="transmembrane region" description="Helical" evidence="2">
    <location>
        <begin position="138"/>
        <end position="157"/>
    </location>
</feature>
<evidence type="ECO:0000313" key="6">
    <source>
        <dbReference type="EMBL" id="CAF4329876.1"/>
    </source>
</evidence>
<evidence type="ECO:0000313" key="4">
    <source>
        <dbReference type="EMBL" id="CAF1458990.1"/>
    </source>
</evidence>
<keyword evidence="2" id="KW-0472">Membrane</keyword>
<evidence type="ECO:0000256" key="2">
    <source>
        <dbReference type="SAM" id="Phobius"/>
    </source>
</evidence>
<organism evidence="4 7">
    <name type="scientific">Didymodactylos carnosus</name>
    <dbReference type="NCBI Taxonomy" id="1234261"/>
    <lineage>
        <taxon>Eukaryota</taxon>
        <taxon>Metazoa</taxon>
        <taxon>Spiralia</taxon>
        <taxon>Gnathifera</taxon>
        <taxon>Rotifera</taxon>
        <taxon>Eurotatoria</taxon>
        <taxon>Bdelloidea</taxon>
        <taxon>Philodinida</taxon>
        <taxon>Philodinidae</taxon>
        <taxon>Didymodactylos</taxon>
    </lineage>
</organism>
<feature type="region of interest" description="Disordered" evidence="1">
    <location>
        <begin position="179"/>
        <end position="238"/>
    </location>
</feature>
<feature type="transmembrane region" description="Helical" evidence="2">
    <location>
        <begin position="71"/>
        <end position="95"/>
    </location>
</feature>
<protein>
    <submittedName>
        <fullName evidence="4">Uncharacterized protein</fullName>
    </submittedName>
</protein>
<dbReference type="Gene3D" id="1.20.140.150">
    <property type="match status" value="1"/>
</dbReference>
<reference evidence="4" key="1">
    <citation type="submission" date="2021-02" db="EMBL/GenBank/DDBJ databases">
        <authorList>
            <person name="Nowell W R."/>
        </authorList>
    </citation>
    <scope>NUCLEOTIDE SEQUENCE</scope>
</reference>
<dbReference type="Proteomes" id="UP000682733">
    <property type="component" value="Unassembled WGS sequence"/>
</dbReference>
<dbReference type="EMBL" id="CAJNOK010019891">
    <property type="protein sequence ID" value="CAF1307616.1"/>
    <property type="molecule type" value="Genomic_DNA"/>
</dbReference>
<evidence type="ECO:0000313" key="7">
    <source>
        <dbReference type="Proteomes" id="UP000663829"/>
    </source>
</evidence>
<dbReference type="Proteomes" id="UP000681722">
    <property type="component" value="Unassembled WGS sequence"/>
</dbReference>
<feature type="compositionally biased region" description="Basic and acidic residues" evidence="1">
    <location>
        <begin position="181"/>
        <end position="191"/>
    </location>
</feature>